<dbReference type="eggNOG" id="COG0327">
    <property type="taxonomic scope" value="Bacteria"/>
</dbReference>
<feature type="region of interest" description="Disordered" evidence="5">
    <location>
        <begin position="1"/>
        <end position="36"/>
    </location>
</feature>
<dbReference type="SUPFAM" id="SSF102705">
    <property type="entry name" value="NIF3 (NGG1p interacting factor 3)-like"/>
    <property type="match status" value="1"/>
</dbReference>
<dbReference type="FunFam" id="3.40.1390.30:FF:000001">
    <property type="entry name" value="GTP cyclohydrolase 1 type 2"/>
    <property type="match status" value="1"/>
</dbReference>
<evidence type="ECO:0000256" key="2">
    <source>
        <dbReference type="ARBA" id="ARBA00022112"/>
    </source>
</evidence>
<feature type="binding site" evidence="4">
    <location>
        <position position="97"/>
    </location>
    <ligand>
        <name>a divalent metal cation</name>
        <dbReference type="ChEBI" id="CHEBI:60240"/>
        <label>1</label>
    </ligand>
</feature>
<sequence>MTRLTLPRASHARDGAAKRSRMPHMSTPHLPSPGTSRDELVRWLDEYLNLSRYPDPSDNGLQIEGKSEITRVAVSVDTSLRTIEDAIDAGADLLIAHHGLFWGKPLMLRGPHKRRVQAALDGGLSIYAAHIPLDAHPEVGNNAVLAQALSLEHTRPFGEWAGHKIGLSGELPIPMTLQDLADRLQKLTGEICLVHGGGPGEVRRVGLVSGSGSDALVEATRAGLDTFITGEPKHANFYDSFENQLNAVYIGHYESETFGVRALAAKIEDTFGLPWQFIHAPTGL</sequence>
<dbReference type="KEGG" id="dpd:Deipe_0282"/>
<organism evidence="6 7">
    <name type="scientific">Deinococcus peraridilitoris (strain DSM 19664 / LMG 22246 / CIP 109416 / KR-200)</name>
    <dbReference type="NCBI Taxonomy" id="937777"/>
    <lineage>
        <taxon>Bacteria</taxon>
        <taxon>Thermotogati</taxon>
        <taxon>Deinococcota</taxon>
        <taxon>Deinococci</taxon>
        <taxon>Deinococcales</taxon>
        <taxon>Deinococcaceae</taxon>
        <taxon>Deinococcus</taxon>
    </lineage>
</organism>
<feature type="binding site" evidence="4">
    <location>
        <position position="134"/>
    </location>
    <ligand>
        <name>a divalent metal cation</name>
        <dbReference type="ChEBI" id="CHEBI:60240"/>
        <label>1</label>
    </ligand>
</feature>
<gene>
    <name evidence="6" type="ordered locus">Deipe_0282</name>
</gene>
<evidence type="ECO:0000256" key="4">
    <source>
        <dbReference type="PIRSR" id="PIRSR602678-1"/>
    </source>
</evidence>
<evidence type="ECO:0000256" key="1">
    <source>
        <dbReference type="ARBA" id="ARBA00006964"/>
    </source>
</evidence>
<dbReference type="STRING" id="937777.Deipe_0282"/>
<accession>K9ZW65</accession>
<dbReference type="PANTHER" id="PTHR13799">
    <property type="entry name" value="NGG1 INTERACTING FACTOR 3"/>
    <property type="match status" value="1"/>
</dbReference>
<feature type="binding site" evidence="4">
    <location>
        <position position="256"/>
    </location>
    <ligand>
        <name>a divalent metal cation</name>
        <dbReference type="ChEBI" id="CHEBI:60240"/>
        <label>1</label>
    </ligand>
</feature>
<dbReference type="PANTHER" id="PTHR13799:SF14">
    <property type="entry name" value="GTP CYCLOHYDROLASE 1 TYPE 2 HOMOLOG"/>
    <property type="match status" value="1"/>
</dbReference>
<dbReference type="EMBL" id="CP003382">
    <property type="protein sequence ID" value="AFZ65883.1"/>
    <property type="molecule type" value="Genomic_DNA"/>
</dbReference>
<keyword evidence="3 4" id="KW-0479">Metal-binding</keyword>
<evidence type="ECO:0000313" key="6">
    <source>
        <dbReference type="EMBL" id="AFZ65883.1"/>
    </source>
</evidence>
<reference evidence="7" key="1">
    <citation type="submission" date="2012-03" db="EMBL/GenBank/DDBJ databases">
        <title>Complete sequence of chromosome of Deinococcus peraridilitoris DSM 19664.</title>
        <authorList>
            <person name="Lucas S."/>
            <person name="Copeland A."/>
            <person name="Lapidus A."/>
            <person name="Glavina del Rio T."/>
            <person name="Dalin E."/>
            <person name="Tice H."/>
            <person name="Bruce D."/>
            <person name="Goodwin L."/>
            <person name="Pitluck S."/>
            <person name="Peters L."/>
            <person name="Mikhailova N."/>
            <person name="Lu M."/>
            <person name="Kyrpides N."/>
            <person name="Mavromatis K."/>
            <person name="Ivanova N."/>
            <person name="Brettin T."/>
            <person name="Detter J.C."/>
            <person name="Han C."/>
            <person name="Larimer F."/>
            <person name="Land M."/>
            <person name="Hauser L."/>
            <person name="Markowitz V."/>
            <person name="Cheng J.-F."/>
            <person name="Hugenholtz P."/>
            <person name="Woyke T."/>
            <person name="Wu D."/>
            <person name="Pukall R."/>
            <person name="Steenblock K."/>
            <person name="Brambilla E."/>
            <person name="Klenk H.-P."/>
            <person name="Eisen J.A."/>
        </authorList>
    </citation>
    <scope>NUCLEOTIDE SEQUENCE [LARGE SCALE GENOMIC DNA]</scope>
    <source>
        <strain evidence="7">DSM 19664 / LMG 22246 / CIP 109416 / KR-200</strain>
    </source>
</reference>
<dbReference type="HOGENOM" id="CLU_037423_3_0_0"/>
<dbReference type="InterPro" id="IPR002678">
    <property type="entry name" value="DUF34/NIF3"/>
</dbReference>
<evidence type="ECO:0000256" key="5">
    <source>
        <dbReference type="SAM" id="MobiDB-lite"/>
    </source>
</evidence>
<dbReference type="PATRIC" id="fig|937777.3.peg.289"/>
<dbReference type="Gene3D" id="3.40.1390.30">
    <property type="entry name" value="NIF3 (NGG1p interacting factor 3)-like"/>
    <property type="match status" value="2"/>
</dbReference>
<dbReference type="InterPro" id="IPR036069">
    <property type="entry name" value="DUF34/NIF3_sf"/>
</dbReference>
<proteinExistence type="inferred from homology"/>
<evidence type="ECO:0000313" key="7">
    <source>
        <dbReference type="Proteomes" id="UP000010467"/>
    </source>
</evidence>
<dbReference type="Proteomes" id="UP000010467">
    <property type="component" value="Chromosome"/>
</dbReference>
<comment type="similarity">
    <text evidence="1">Belongs to the GTP cyclohydrolase I type 2/NIF3 family.</text>
</comment>
<name>K9ZW65_DEIPD</name>
<dbReference type="AlphaFoldDB" id="K9ZW65"/>
<feature type="binding site" evidence="4">
    <location>
        <position position="98"/>
    </location>
    <ligand>
        <name>a divalent metal cation</name>
        <dbReference type="ChEBI" id="CHEBI:60240"/>
        <label>1</label>
    </ligand>
</feature>
<evidence type="ECO:0000256" key="3">
    <source>
        <dbReference type="ARBA" id="ARBA00022723"/>
    </source>
</evidence>
<feature type="binding site" evidence="4">
    <location>
        <position position="252"/>
    </location>
    <ligand>
        <name>a divalent metal cation</name>
        <dbReference type="ChEBI" id="CHEBI:60240"/>
        <label>1</label>
    </ligand>
</feature>
<dbReference type="GO" id="GO:0046872">
    <property type="term" value="F:metal ion binding"/>
    <property type="evidence" value="ECO:0007669"/>
    <property type="project" value="UniProtKB-KW"/>
</dbReference>
<dbReference type="GO" id="GO:0005737">
    <property type="term" value="C:cytoplasm"/>
    <property type="evidence" value="ECO:0007669"/>
    <property type="project" value="TreeGrafter"/>
</dbReference>
<dbReference type="Pfam" id="PF01784">
    <property type="entry name" value="DUF34_NIF3"/>
    <property type="match status" value="1"/>
</dbReference>
<protein>
    <recommendedName>
        <fullName evidence="2">GTP cyclohydrolase 1 type 2 homolog</fullName>
    </recommendedName>
</protein>
<dbReference type="NCBIfam" id="TIGR00486">
    <property type="entry name" value="YbgI_SA1388"/>
    <property type="match status" value="1"/>
</dbReference>
<keyword evidence="7" id="KW-1185">Reference proteome</keyword>